<dbReference type="PROSITE" id="PS50928">
    <property type="entry name" value="ABC_TM1"/>
    <property type="match status" value="1"/>
</dbReference>
<dbReference type="Gene3D" id="1.10.3720.10">
    <property type="entry name" value="MetI-like"/>
    <property type="match status" value="1"/>
</dbReference>
<accession>A0ABQ3GC34</accession>
<organism evidence="9 10">
    <name type="scientific">Zhihengliuella salsuginis</name>
    <dbReference type="NCBI Taxonomy" id="578222"/>
    <lineage>
        <taxon>Bacteria</taxon>
        <taxon>Bacillati</taxon>
        <taxon>Actinomycetota</taxon>
        <taxon>Actinomycetes</taxon>
        <taxon>Micrococcales</taxon>
        <taxon>Micrococcaceae</taxon>
        <taxon>Zhihengliuella</taxon>
    </lineage>
</organism>
<feature type="transmembrane region" description="Helical" evidence="7">
    <location>
        <begin position="7"/>
        <end position="26"/>
    </location>
</feature>
<keyword evidence="10" id="KW-1185">Reference proteome</keyword>
<feature type="domain" description="ABC transmembrane type-1" evidence="8">
    <location>
        <begin position="63"/>
        <end position="280"/>
    </location>
</feature>
<protein>
    <submittedName>
        <fullName evidence="9">Sugar ABC transporter permease</fullName>
    </submittedName>
</protein>
<evidence type="ECO:0000256" key="2">
    <source>
        <dbReference type="ARBA" id="ARBA00022448"/>
    </source>
</evidence>
<sequence>MRRREYWILILPSIFVMFGLLLIPIYRTIEWSLKDVNYGEAGTFVGLDNYVRALTDPRFGSSVLFTVGLTLSVMVVVIVLGYILAVLVNNLGKMRPLVLGIILISYVIPNVVGATMFSWLFDGNFGGVANVVIGWFTDHDVLWFTETWPNRIMVGLNIVWAMLPFSMLILLAGLQGVPREIIEAAKIDGAGTMGRHLHIILPSIRGMVGFVAIITIMDVLRVFDNLIPLAPNAVLNGNETIALYTYNMAFQDGGQELGLGSVINVLTILIMLVMLIPFIRNTMKEAKSA</sequence>
<keyword evidence="3" id="KW-1003">Cell membrane</keyword>
<feature type="transmembrane region" description="Helical" evidence="7">
    <location>
        <begin position="197"/>
        <end position="217"/>
    </location>
</feature>
<feature type="transmembrane region" description="Helical" evidence="7">
    <location>
        <begin position="97"/>
        <end position="121"/>
    </location>
</feature>
<feature type="transmembrane region" description="Helical" evidence="7">
    <location>
        <begin position="152"/>
        <end position="177"/>
    </location>
</feature>
<name>A0ABQ3GC34_9MICC</name>
<keyword evidence="4 7" id="KW-0812">Transmembrane</keyword>
<evidence type="ECO:0000256" key="7">
    <source>
        <dbReference type="RuleBase" id="RU363032"/>
    </source>
</evidence>
<keyword evidence="5 7" id="KW-1133">Transmembrane helix</keyword>
<evidence type="ECO:0000256" key="6">
    <source>
        <dbReference type="ARBA" id="ARBA00023136"/>
    </source>
</evidence>
<dbReference type="CDD" id="cd06261">
    <property type="entry name" value="TM_PBP2"/>
    <property type="match status" value="1"/>
</dbReference>
<dbReference type="PANTHER" id="PTHR43005">
    <property type="entry name" value="BLR7065 PROTEIN"/>
    <property type="match status" value="1"/>
</dbReference>
<proteinExistence type="inferred from homology"/>
<feature type="transmembrane region" description="Helical" evidence="7">
    <location>
        <begin position="257"/>
        <end position="279"/>
    </location>
</feature>
<dbReference type="SUPFAM" id="SSF161098">
    <property type="entry name" value="MetI-like"/>
    <property type="match status" value="1"/>
</dbReference>
<comment type="subcellular location">
    <subcellularLocation>
        <location evidence="1 7">Cell membrane</location>
        <topology evidence="1 7">Multi-pass membrane protein</topology>
    </subcellularLocation>
</comment>
<dbReference type="PANTHER" id="PTHR43005:SF1">
    <property type="entry name" value="SPERMIDINE_PUTRESCINE TRANSPORT SYSTEM PERMEASE PROTEIN"/>
    <property type="match status" value="1"/>
</dbReference>
<evidence type="ECO:0000313" key="10">
    <source>
        <dbReference type="Proteomes" id="UP000642819"/>
    </source>
</evidence>
<comment type="caution">
    <text evidence="9">The sequence shown here is derived from an EMBL/GenBank/DDBJ whole genome shotgun (WGS) entry which is preliminary data.</text>
</comment>
<dbReference type="InterPro" id="IPR035906">
    <property type="entry name" value="MetI-like_sf"/>
</dbReference>
<keyword evidence="6 7" id="KW-0472">Membrane</keyword>
<keyword evidence="2 7" id="KW-0813">Transport</keyword>
<dbReference type="InterPro" id="IPR000515">
    <property type="entry name" value="MetI-like"/>
</dbReference>
<dbReference type="Pfam" id="PF00528">
    <property type="entry name" value="BPD_transp_1"/>
    <property type="match status" value="1"/>
</dbReference>
<evidence type="ECO:0000256" key="3">
    <source>
        <dbReference type="ARBA" id="ARBA00022475"/>
    </source>
</evidence>
<evidence type="ECO:0000259" key="8">
    <source>
        <dbReference type="PROSITE" id="PS50928"/>
    </source>
</evidence>
<evidence type="ECO:0000313" key="9">
    <source>
        <dbReference type="EMBL" id="GHD00068.1"/>
    </source>
</evidence>
<evidence type="ECO:0000256" key="1">
    <source>
        <dbReference type="ARBA" id="ARBA00004651"/>
    </source>
</evidence>
<dbReference type="EMBL" id="BMXK01000001">
    <property type="protein sequence ID" value="GHD00068.1"/>
    <property type="molecule type" value="Genomic_DNA"/>
</dbReference>
<reference evidence="10" key="1">
    <citation type="journal article" date="2019" name="Int. J. Syst. Evol. Microbiol.">
        <title>The Global Catalogue of Microorganisms (GCM) 10K type strain sequencing project: providing services to taxonomists for standard genome sequencing and annotation.</title>
        <authorList>
            <consortium name="The Broad Institute Genomics Platform"/>
            <consortium name="The Broad Institute Genome Sequencing Center for Infectious Disease"/>
            <person name="Wu L."/>
            <person name="Ma J."/>
        </authorList>
    </citation>
    <scope>NUCLEOTIDE SEQUENCE [LARGE SCALE GENOMIC DNA]</scope>
    <source>
        <strain evidence="10">KCTC 19466</strain>
    </source>
</reference>
<dbReference type="RefSeq" id="WP_189348315.1">
    <property type="nucleotide sequence ID" value="NZ_BMXK01000001.1"/>
</dbReference>
<evidence type="ECO:0000256" key="4">
    <source>
        <dbReference type="ARBA" id="ARBA00022692"/>
    </source>
</evidence>
<gene>
    <name evidence="9" type="ORF">GCM10008096_02880</name>
</gene>
<evidence type="ECO:0000256" key="5">
    <source>
        <dbReference type="ARBA" id="ARBA00022989"/>
    </source>
</evidence>
<dbReference type="Proteomes" id="UP000642819">
    <property type="component" value="Unassembled WGS sequence"/>
</dbReference>
<feature type="transmembrane region" description="Helical" evidence="7">
    <location>
        <begin position="63"/>
        <end position="85"/>
    </location>
</feature>
<comment type="similarity">
    <text evidence="7">Belongs to the binding-protein-dependent transport system permease family.</text>
</comment>